<protein>
    <recommendedName>
        <fullName evidence="10">Transcription elongation factor 1 homolog</fullName>
    </recommendedName>
</protein>
<dbReference type="EMBL" id="JANBVO010000021">
    <property type="protein sequence ID" value="KAJ9142623.1"/>
    <property type="molecule type" value="Genomic_DNA"/>
</dbReference>
<dbReference type="GO" id="GO:0000993">
    <property type="term" value="F:RNA polymerase II complex binding"/>
    <property type="evidence" value="ECO:0007669"/>
    <property type="project" value="TreeGrafter"/>
</dbReference>
<evidence type="ECO:0000313" key="12">
    <source>
        <dbReference type="EMBL" id="KAJ9142623.1"/>
    </source>
</evidence>
<dbReference type="Gene3D" id="2.20.25.190">
    <property type="match status" value="1"/>
</dbReference>
<dbReference type="GO" id="GO:0008023">
    <property type="term" value="C:transcription elongation factor complex"/>
    <property type="evidence" value="ECO:0007669"/>
    <property type="project" value="TreeGrafter"/>
</dbReference>
<keyword evidence="8 10" id="KW-0804">Transcription</keyword>
<evidence type="ECO:0000256" key="4">
    <source>
        <dbReference type="ARBA" id="ARBA00022723"/>
    </source>
</evidence>
<dbReference type="Pfam" id="PF05129">
    <property type="entry name" value="Zn_ribbon_Elf1"/>
    <property type="match status" value="1"/>
</dbReference>
<dbReference type="PANTHER" id="PTHR20934:SF0">
    <property type="entry name" value="TRANSCRIPTION ELONGATION FACTOR 1 HOMOLOG"/>
    <property type="match status" value="1"/>
</dbReference>
<dbReference type="PANTHER" id="PTHR20934">
    <property type="entry name" value="TRANSCRIPTION ELONGATION FACTOR 1 HOMOLOG"/>
    <property type="match status" value="1"/>
</dbReference>
<feature type="region of interest" description="Disordered" evidence="11">
    <location>
        <begin position="1"/>
        <end position="22"/>
    </location>
</feature>
<comment type="subcellular location">
    <subcellularLocation>
        <location evidence="2 10">Nucleus</location>
    </subcellularLocation>
</comment>
<name>A0AA38RNW4_9PEZI</name>
<dbReference type="GO" id="GO:0008270">
    <property type="term" value="F:zinc ion binding"/>
    <property type="evidence" value="ECO:0007669"/>
    <property type="project" value="UniProtKB-KW"/>
</dbReference>
<evidence type="ECO:0000256" key="2">
    <source>
        <dbReference type="ARBA" id="ARBA00004123"/>
    </source>
</evidence>
<evidence type="ECO:0000256" key="11">
    <source>
        <dbReference type="SAM" id="MobiDB-lite"/>
    </source>
</evidence>
<keyword evidence="9 10" id="KW-0539">Nucleus</keyword>
<keyword evidence="5 10" id="KW-0863">Zinc-finger</keyword>
<reference evidence="12" key="1">
    <citation type="submission" date="2022-07" db="EMBL/GenBank/DDBJ databases">
        <title>Fungi with potential for degradation of polypropylene.</title>
        <authorList>
            <person name="Gostincar C."/>
        </authorList>
    </citation>
    <scope>NUCLEOTIDE SEQUENCE</scope>
    <source>
        <strain evidence="12">EXF-13308</strain>
    </source>
</reference>
<dbReference type="AlphaFoldDB" id="A0AA38RNW4"/>
<evidence type="ECO:0000256" key="5">
    <source>
        <dbReference type="ARBA" id="ARBA00022771"/>
    </source>
</evidence>
<dbReference type="SUPFAM" id="SSF57783">
    <property type="entry name" value="Zinc beta-ribbon"/>
    <property type="match status" value="1"/>
</dbReference>
<dbReference type="InterPro" id="IPR007808">
    <property type="entry name" value="Elf1"/>
</dbReference>
<evidence type="ECO:0000256" key="7">
    <source>
        <dbReference type="ARBA" id="ARBA00023015"/>
    </source>
</evidence>
<comment type="similarity">
    <text evidence="3 10">Belongs to the ELOF1 family.</text>
</comment>
<evidence type="ECO:0000256" key="9">
    <source>
        <dbReference type="ARBA" id="ARBA00023242"/>
    </source>
</evidence>
<comment type="function">
    <text evidence="1 10">Transcription elongation factor implicated in the maintenance of proper chromatin structure in actively transcribed regions.</text>
</comment>
<dbReference type="Proteomes" id="UP001174694">
    <property type="component" value="Unassembled WGS sequence"/>
</dbReference>
<organism evidence="12 13">
    <name type="scientific">Pleurostoma richardsiae</name>
    <dbReference type="NCBI Taxonomy" id="41990"/>
    <lineage>
        <taxon>Eukaryota</taxon>
        <taxon>Fungi</taxon>
        <taxon>Dikarya</taxon>
        <taxon>Ascomycota</taxon>
        <taxon>Pezizomycotina</taxon>
        <taxon>Sordariomycetes</taxon>
        <taxon>Sordariomycetidae</taxon>
        <taxon>Calosphaeriales</taxon>
        <taxon>Pleurostomataceae</taxon>
        <taxon>Pleurostoma</taxon>
    </lineage>
</organism>
<keyword evidence="13" id="KW-1185">Reference proteome</keyword>
<feature type="compositionally biased region" description="Basic residues" evidence="11">
    <location>
        <begin position="1"/>
        <end position="13"/>
    </location>
</feature>
<sequence>MGKRKKSSRKPMGPRKADPLPTQFTCLFCNHEKSVAVKLDKKAGIGSLDCKVCGQKFQCGINYLSAAVDVYGEWVDAADAVAQEGAPPDERMSGPSRSSGRPSRHADLDDEDDLGYEGEGVVGDDEELV</sequence>
<dbReference type="FunFam" id="2.20.25.190:FF:000001">
    <property type="entry name" value="Transcription elongation factor 1 homolog"/>
    <property type="match status" value="1"/>
</dbReference>
<keyword evidence="4 10" id="KW-0479">Metal-binding</keyword>
<proteinExistence type="inferred from homology"/>
<accession>A0AA38RNW4</accession>
<feature type="region of interest" description="Disordered" evidence="11">
    <location>
        <begin position="81"/>
        <end position="129"/>
    </location>
</feature>
<evidence type="ECO:0000256" key="1">
    <source>
        <dbReference type="ARBA" id="ARBA00003357"/>
    </source>
</evidence>
<feature type="compositionally biased region" description="Acidic residues" evidence="11">
    <location>
        <begin position="108"/>
        <end position="129"/>
    </location>
</feature>
<keyword evidence="6 10" id="KW-0862">Zinc</keyword>
<gene>
    <name evidence="12" type="ORF">NKR23_g7017</name>
</gene>
<evidence type="ECO:0000256" key="3">
    <source>
        <dbReference type="ARBA" id="ARBA00009730"/>
    </source>
</evidence>
<evidence type="ECO:0000256" key="8">
    <source>
        <dbReference type="ARBA" id="ARBA00023163"/>
    </source>
</evidence>
<keyword evidence="7 10" id="KW-0805">Transcription regulation</keyword>
<evidence type="ECO:0000313" key="13">
    <source>
        <dbReference type="Proteomes" id="UP001174694"/>
    </source>
</evidence>
<evidence type="ECO:0000256" key="10">
    <source>
        <dbReference type="RuleBase" id="RU364033"/>
    </source>
</evidence>
<dbReference type="GO" id="GO:0006368">
    <property type="term" value="P:transcription elongation by RNA polymerase II"/>
    <property type="evidence" value="ECO:0007669"/>
    <property type="project" value="TreeGrafter"/>
</dbReference>
<dbReference type="InterPro" id="IPR038567">
    <property type="entry name" value="T_Elf1_sf"/>
</dbReference>
<comment type="caution">
    <text evidence="12">The sequence shown here is derived from an EMBL/GenBank/DDBJ whole genome shotgun (WGS) entry which is preliminary data.</text>
</comment>
<evidence type="ECO:0000256" key="6">
    <source>
        <dbReference type="ARBA" id="ARBA00022833"/>
    </source>
</evidence>